<comment type="caution">
    <text evidence="8">The sequence shown here is derived from an EMBL/GenBank/DDBJ whole genome shotgun (WGS) entry which is preliminary data.</text>
</comment>
<evidence type="ECO:0000313" key="8">
    <source>
        <dbReference type="EMBL" id="KAK7590420.1"/>
    </source>
</evidence>
<evidence type="ECO:0000256" key="5">
    <source>
        <dbReference type="ARBA" id="ARBA00023242"/>
    </source>
</evidence>
<dbReference type="GO" id="GO:0030515">
    <property type="term" value="F:snoRNA binding"/>
    <property type="evidence" value="ECO:0007669"/>
    <property type="project" value="InterPro"/>
</dbReference>
<dbReference type="PANTHER" id="PTHR23271">
    <property type="entry name" value="HEPATOCELLULAR CARCINOMA-ASSOCIATED ANTIGEN 66"/>
    <property type="match status" value="1"/>
</dbReference>
<evidence type="ECO:0000256" key="1">
    <source>
        <dbReference type="ARBA" id="ARBA00004604"/>
    </source>
</evidence>
<dbReference type="Proteomes" id="UP001367676">
    <property type="component" value="Unassembled WGS sequence"/>
</dbReference>
<dbReference type="AlphaFoldDB" id="A0AAN9TFV2"/>
<comment type="subcellular location">
    <subcellularLocation>
        <location evidence="1">Nucleus</location>
        <location evidence="1">Nucleolus</location>
    </subcellularLocation>
</comment>
<protein>
    <recommendedName>
        <fullName evidence="10">U3 small nucleolar RNA-associated protein 6 homolog</fullName>
    </recommendedName>
</protein>
<evidence type="ECO:0000259" key="6">
    <source>
        <dbReference type="Pfam" id="PF08640"/>
    </source>
</evidence>
<accession>A0AAN9TFV2</accession>
<gene>
    <name evidence="8" type="ORF">V9T40_002033</name>
</gene>
<organism evidence="8 9">
    <name type="scientific">Parthenolecanium corni</name>
    <dbReference type="NCBI Taxonomy" id="536013"/>
    <lineage>
        <taxon>Eukaryota</taxon>
        <taxon>Metazoa</taxon>
        <taxon>Ecdysozoa</taxon>
        <taxon>Arthropoda</taxon>
        <taxon>Hexapoda</taxon>
        <taxon>Insecta</taxon>
        <taxon>Pterygota</taxon>
        <taxon>Neoptera</taxon>
        <taxon>Paraneoptera</taxon>
        <taxon>Hemiptera</taxon>
        <taxon>Sternorrhyncha</taxon>
        <taxon>Coccoidea</taxon>
        <taxon>Coccidae</taxon>
        <taxon>Parthenolecanium</taxon>
    </lineage>
</organism>
<dbReference type="InterPro" id="IPR013949">
    <property type="entry name" value="Utp6"/>
</dbReference>
<comment type="similarity">
    <text evidence="2">Belongs to the UTP6 family.</text>
</comment>
<name>A0AAN9TFV2_9HEMI</name>
<evidence type="ECO:0000256" key="4">
    <source>
        <dbReference type="ARBA" id="ARBA00022737"/>
    </source>
</evidence>
<dbReference type="Gene3D" id="1.25.40.10">
    <property type="entry name" value="Tetratricopeptide repeat domain"/>
    <property type="match status" value="2"/>
</dbReference>
<evidence type="ECO:0008006" key="10">
    <source>
        <dbReference type="Google" id="ProtNLM"/>
    </source>
</evidence>
<dbReference type="GO" id="GO:0000462">
    <property type="term" value="P:maturation of SSU-rRNA from tricistronic rRNA transcript (SSU-rRNA, 5.8S rRNA, LSU-rRNA)"/>
    <property type="evidence" value="ECO:0007669"/>
    <property type="project" value="InterPro"/>
</dbReference>
<dbReference type="InterPro" id="IPR056907">
    <property type="entry name" value="UTP6_C"/>
</dbReference>
<proteinExistence type="inferred from homology"/>
<dbReference type="SUPFAM" id="SSF48452">
    <property type="entry name" value="TPR-like"/>
    <property type="match status" value="1"/>
</dbReference>
<dbReference type="InterPro" id="IPR011990">
    <property type="entry name" value="TPR-like_helical_dom_sf"/>
</dbReference>
<keyword evidence="4" id="KW-0677">Repeat</keyword>
<feature type="domain" description="U3 small nucleolar RNA-associated protein 6 N-terminal" evidence="6">
    <location>
        <begin position="10"/>
        <end position="86"/>
    </location>
</feature>
<reference evidence="8 9" key="1">
    <citation type="submission" date="2024-03" db="EMBL/GenBank/DDBJ databases">
        <title>Adaptation during the transition from Ophiocordyceps entomopathogen to insect associate is accompanied by gene loss and intensified selection.</title>
        <authorList>
            <person name="Ward C.M."/>
            <person name="Onetto C.A."/>
            <person name="Borneman A.R."/>
        </authorList>
    </citation>
    <scope>NUCLEOTIDE SEQUENCE [LARGE SCALE GENOMIC DNA]</scope>
    <source>
        <strain evidence="8">AWRI1</strain>
        <tissue evidence="8">Single Adult Female</tissue>
    </source>
</reference>
<dbReference type="InterPro" id="IPR055347">
    <property type="entry name" value="UTP6_N"/>
</dbReference>
<evidence type="ECO:0000313" key="9">
    <source>
        <dbReference type="Proteomes" id="UP001367676"/>
    </source>
</evidence>
<dbReference type="Pfam" id="PF24892">
    <property type="entry name" value="UTP6_C"/>
    <property type="match status" value="1"/>
</dbReference>
<dbReference type="SMART" id="SM00386">
    <property type="entry name" value="HAT"/>
    <property type="match status" value="4"/>
</dbReference>
<keyword evidence="9" id="KW-1185">Reference proteome</keyword>
<keyword evidence="5" id="KW-0539">Nucleus</keyword>
<keyword evidence="3" id="KW-0698">rRNA processing</keyword>
<evidence type="ECO:0000259" key="7">
    <source>
        <dbReference type="Pfam" id="PF24892"/>
    </source>
</evidence>
<dbReference type="GO" id="GO:0032040">
    <property type="term" value="C:small-subunit processome"/>
    <property type="evidence" value="ECO:0007669"/>
    <property type="project" value="TreeGrafter"/>
</dbReference>
<evidence type="ECO:0000256" key="3">
    <source>
        <dbReference type="ARBA" id="ARBA00022552"/>
    </source>
</evidence>
<dbReference type="Pfam" id="PF08640">
    <property type="entry name" value="U3_assoc_6"/>
    <property type="match status" value="1"/>
</dbReference>
<dbReference type="GO" id="GO:0034388">
    <property type="term" value="C:Pwp2p-containing subcomplex of 90S preribosome"/>
    <property type="evidence" value="ECO:0007669"/>
    <property type="project" value="TreeGrafter"/>
</dbReference>
<dbReference type="InterPro" id="IPR003107">
    <property type="entry name" value="HAT"/>
</dbReference>
<feature type="domain" description="U3 small nucleolar RNA-associated protein 6 homolog C-terminal" evidence="7">
    <location>
        <begin position="301"/>
        <end position="565"/>
    </location>
</feature>
<dbReference type="EMBL" id="JBBCAQ010000022">
    <property type="protein sequence ID" value="KAK7590420.1"/>
    <property type="molecule type" value="Genomic_DNA"/>
</dbReference>
<dbReference type="PANTHER" id="PTHR23271:SF1">
    <property type="entry name" value="U3 SMALL NUCLEOLAR RNA-ASSOCIATED PROTEIN 6 HOMOLOG"/>
    <property type="match status" value="1"/>
</dbReference>
<sequence length="583" mass="69701">MAEVVQRNNEEILPQFEEIIQLKLFTPSEMKELIRKHVEYEYKLVRREKSVKDFLEYINYKKDFLKLARIRMKSKAVSKKDRRRIERMLIKHVSKLYDSMVKFFSADISLWQDYIDFMTKEKQYTKVVMIYDSLLSFHMGEAKLFINSAKFLMKYVRDVALARRTLFKGIRLHKNDPLLYQEIFRIELDFASRKRRESSEDEEKLKSDPVLSGKTAEVVYTSALKVITDMNFKFSLLEICLKYKFAKSLQKKIYKSIKSNHNFEPEMWKRIALLQIEGVNFETFDTSCTKSKDIFKQRVWKCFNVFLKAVKVLPTEMMWFHFIDTFFELLKSYPEKCEFLNKFLINLIQRNTVQSLLHEEHYLCWIENTEKHISLENLMSLIENAIQAFPQSAKLWLKKLQYHLGQHDPEKFKQIFTEAHKCLKDEHSQYMLWQFMLQSCVDLSVSEINAFFENLIKESPVTYPTLRPLYLDWIISKNNLTLARAVFANVSQIPPYNIELFRKMISMERSQKTIDVTIVRQLYEMACLYFGSTHSELWLDYVQFEKSYGNPMHVTNIYWTAVKQLEPSLSDRFITEFSLLKTA</sequence>
<evidence type="ECO:0000256" key="2">
    <source>
        <dbReference type="ARBA" id="ARBA00010734"/>
    </source>
</evidence>